<proteinExistence type="predicted"/>
<protein>
    <recommendedName>
        <fullName evidence="3">CopG family transcriptional regulator</fullName>
    </recommendedName>
</protein>
<dbReference type="EMBL" id="FPBO01000074">
    <property type="protein sequence ID" value="SFV17779.1"/>
    <property type="molecule type" value="Genomic_DNA"/>
</dbReference>
<keyword evidence="2" id="KW-1185">Reference proteome</keyword>
<dbReference type="OrthoDB" id="8763266at2"/>
<dbReference type="AlphaFoldDB" id="A0A1I7M745"/>
<accession>A0A1I7M745</accession>
<reference evidence="2" key="1">
    <citation type="submission" date="2016-10" db="EMBL/GenBank/DDBJ databases">
        <authorList>
            <person name="Varghese N."/>
            <person name="Submissions S."/>
        </authorList>
    </citation>
    <scope>NUCLEOTIDE SEQUENCE [LARGE SCALE GENOMIC DNA]</scope>
    <source>
        <strain evidence="2">CGMCC 1.11014</strain>
    </source>
</reference>
<gene>
    <name evidence="1" type="ORF">SAMN05216552_107411</name>
</gene>
<evidence type="ECO:0000313" key="1">
    <source>
        <dbReference type="EMBL" id="SFV17779.1"/>
    </source>
</evidence>
<organism evidence="1 2">
    <name type="scientific">Pseudoduganella namucuonensis</name>
    <dbReference type="NCBI Taxonomy" id="1035707"/>
    <lineage>
        <taxon>Bacteria</taxon>
        <taxon>Pseudomonadati</taxon>
        <taxon>Pseudomonadota</taxon>
        <taxon>Betaproteobacteria</taxon>
        <taxon>Burkholderiales</taxon>
        <taxon>Oxalobacteraceae</taxon>
        <taxon>Telluria group</taxon>
        <taxon>Pseudoduganella</taxon>
    </lineage>
</organism>
<sequence>MAHITVTLSDSEMAQLSAIAKAGNMAPEEVVTAHVKSLVLKVSTNAQATQLADPDRQRRLAVASKILGLWKDRTDIPKDGLEYQEEMRAEWR</sequence>
<dbReference type="Proteomes" id="UP000199391">
    <property type="component" value="Unassembled WGS sequence"/>
</dbReference>
<evidence type="ECO:0000313" key="2">
    <source>
        <dbReference type="Proteomes" id="UP000199391"/>
    </source>
</evidence>
<dbReference type="RefSeq" id="WP_143133495.1">
    <property type="nucleotide sequence ID" value="NZ_FPBO01000074.1"/>
</dbReference>
<name>A0A1I7M745_9BURK</name>
<evidence type="ECO:0008006" key="3">
    <source>
        <dbReference type="Google" id="ProtNLM"/>
    </source>
</evidence>